<dbReference type="PROSITE" id="PS50174">
    <property type="entry name" value="G_PATCH"/>
    <property type="match status" value="1"/>
</dbReference>
<name>A0A1R0GU36_9FUNG</name>
<evidence type="ECO:0000259" key="2">
    <source>
        <dbReference type="PROSITE" id="PS50174"/>
    </source>
</evidence>
<comment type="caution">
    <text evidence="3">The sequence shown here is derived from an EMBL/GenBank/DDBJ whole genome shotgun (WGS) entry which is preliminary data.</text>
</comment>
<feature type="compositionally biased region" description="Polar residues" evidence="1">
    <location>
        <begin position="452"/>
        <end position="478"/>
    </location>
</feature>
<dbReference type="EMBL" id="LSSL01003516">
    <property type="protein sequence ID" value="OLY80391.1"/>
    <property type="molecule type" value="Genomic_DNA"/>
</dbReference>
<feature type="region of interest" description="Disordered" evidence="1">
    <location>
        <begin position="437"/>
        <end position="516"/>
    </location>
</feature>
<feature type="domain" description="G-patch" evidence="2">
    <location>
        <begin position="418"/>
        <end position="450"/>
    </location>
</feature>
<dbReference type="STRING" id="133383.A0A1R0GU36"/>
<protein>
    <recommendedName>
        <fullName evidence="2">G-patch domain-containing protein</fullName>
    </recommendedName>
</protein>
<dbReference type="Pfam" id="PF01585">
    <property type="entry name" value="G-patch"/>
    <property type="match status" value="1"/>
</dbReference>
<gene>
    <name evidence="3" type="ORF">AYI68_g5513</name>
</gene>
<evidence type="ECO:0000313" key="4">
    <source>
        <dbReference type="Proteomes" id="UP000187455"/>
    </source>
</evidence>
<dbReference type="Proteomes" id="UP000187455">
    <property type="component" value="Unassembled WGS sequence"/>
</dbReference>
<evidence type="ECO:0000313" key="3">
    <source>
        <dbReference type="EMBL" id="OLY80391.1"/>
    </source>
</evidence>
<reference evidence="3 4" key="1">
    <citation type="journal article" date="2016" name="Mol. Biol. Evol.">
        <title>Genome-Wide Survey of Gut Fungi (Harpellales) Reveals the First Horizontally Transferred Ubiquitin Gene from a Mosquito Host.</title>
        <authorList>
            <person name="Wang Y."/>
            <person name="White M.M."/>
            <person name="Kvist S."/>
            <person name="Moncalvo J.M."/>
        </authorList>
    </citation>
    <scope>NUCLEOTIDE SEQUENCE [LARGE SCALE GENOMIC DNA]</scope>
    <source>
        <strain evidence="3 4">ALG-7-W6</strain>
    </source>
</reference>
<feature type="compositionally biased region" description="Basic and acidic residues" evidence="1">
    <location>
        <begin position="482"/>
        <end position="495"/>
    </location>
</feature>
<organism evidence="3 4">
    <name type="scientific">Smittium mucronatum</name>
    <dbReference type="NCBI Taxonomy" id="133383"/>
    <lineage>
        <taxon>Eukaryota</taxon>
        <taxon>Fungi</taxon>
        <taxon>Fungi incertae sedis</taxon>
        <taxon>Zoopagomycota</taxon>
        <taxon>Kickxellomycotina</taxon>
        <taxon>Harpellomycetes</taxon>
        <taxon>Harpellales</taxon>
        <taxon>Legeriomycetaceae</taxon>
        <taxon>Smittium</taxon>
    </lineage>
</organism>
<feature type="region of interest" description="Disordered" evidence="1">
    <location>
        <begin position="239"/>
        <end position="359"/>
    </location>
</feature>
<feature type="compositionally biased region" description="Low complexity" evidence="1">
    <location>
        <begin position="295"/>
        <end position="305"/>
    </location>
</feature>
<sequence length="516" mass="57591">PLTYQLPPIPAPNNVPISHPAPILPPPPPPFNHNFPPHITNSGVQISSFSNSQNHPPFDISQNLNPLSLPNHLPPPPPFSNYNISSHISQIPVGFNLSLIPPPKPPLYYELPASLMIPELAQNKNRSYYEPINVSKIQDPNLSLSIANAPLTEHLQGALDQFYIGYDRLFSPESNYDIDKLLSESPENISHQTEFVSPNKDPIMDSYGWGLGFKDFLIENITKPQCDFYLTKKHENINSSHSEYSSSSENSSDSSSSRRTNTRSSSSYSSNSDSNCRSPSPSSKHHNRSYRAQDSSSSKNYTVSNSRRRYSSDSSSDNKSKHSNDRKRDRFRGRSRSPQTRDRSRSSSRPPHRNSHYRKENYQAEIISHHTDYNSGSSLSENKGAKIPHDYGLFSSQKSSDGADNVAKPMDIHKSIPNSNVGFKLLSKLGWQEGQTLGNSTSSDGLIDPILPSNSSFTGRNNNHNPKASSNATKNGPSSIKPDPEIDATKDEVYDQYRSQLSSKGYGRTYRDCRKK</sequence>
<dbReference type="AlphaFoldDB" id="A0A1R0GU36"/>
<evidence type="ECO:0000256" key="1">
    <source>
        <dbReference type="SAM" id="MobiDB-lite"/>
    </source>
</evidence>
<dbReference type="GO" id="GO:0003676">
    <property type="term" value="F:nucleic acid binding"/>
    <property type="evidence" value="ECO:0007669"/>
    <property type="project" value="InterPro"/>
</dbReference>
<proteinExistence type="predicted"/>
<accession>A0A1R0GU36</accession>
<feature type="compositionally biased region" description="Low complexity" evidence="1">
    <location>
        <begin position="239"/>
        <end position="282"/>
    </location>
</feature>
<feature type="compositionally biased region" description="Basic and acidic residues" evidence="1">
    <location>
        <begin position="316"/>
        <end position="328"/>
    </location>
</feature>
<dbReference type="InterPro" id="IPR000467">
    <property type="entry name" value="G_patch_dom"/>
</dbReference>
<feature type="non-terminal residue" evidence="3">
    <location>
        <position position="1"/>
    </location>
</feature>
<dbReference type="OrthoDB" id="4822at2759"/>
<dbReference type="SMART" id="SM00443">
    <property type="entry name" value="G_patch"/>
    <property type="match status" value="1"/>
</dbReference>
<keyword evidence="4" id="KW-1185">Reference proteome</keyword>